<name>A0A1I0FJX1_9GAMM</name>
<dbReference type="AlphaFoldDB" id="A0A1I0FJX1"/>
<organism evidence="2 3">
    <name type="scientific">Marinobacter segnicrescens</name>
    <dbReference type="NCBI Taxonomy" id="430453"/>
    <lineage>
        <taxon>Bacteria</taxon>
        <taxon>Pseudomonadati</taxon>
        <taxon>Pseudomonadota</taxon>
        <taxon>Gammaproteobacteria</taxon>
        <taxon>Pseudomonadales</taxon>
        <taxon>Marinobacteraceae</taxon>
        <taxon>Marinobacter</taxon>
    </lineage>
</organism>
<proteinExistence type="predicted"/>
<dbReference type="Proteomes" id="UP000198762">
    <property type="component" value="Unassembled WGS sequence"/>
</dbReference>
<protein>
    <submittedName>
        <fullName evidence="2">Uncharacterized protein</fullName>
    </submittedName>
</protein>
<dbReference type="RefSeq" id="WP_091852858.1">
    <property type="nucleotide sequence ID" value="NZ_FOHZ01000013.1"/>
</dbReference>
<reference evidence="3" key="1">
    <citation type="submission" date="2016-10" db="EMBL/GenBank/DDBJ databases">
        <authorList>
            <person name="Varghese N."/>
            <person name="Submissions S."/>
        </authorList>
    </citation>
    <scope>NUCLEOTIDE SEQUENCE [LARGE SCALE GENOMIC DNA]</scope>
    <source>
        <strain evidence="3">CGMCC 1.6489</strain>
    </source>
</reference>
<dbReference type="EMBL" id="FOHZ01000013">
    <property type="protein sequence ID" value="SET57851.1"/>
    <property type="molecule type" value="Genomic_DNA"/>
</dbReference>
<evidence type="ECO:0000256" key="1">
    <source>
        <dbReference type="SAM" id="MobiDB-lite"/>
    </source>
</evidence>
<sequence>MKKHQTDLPNSDLAWDGKTPTNPYPSDDPRHEAWFYGLDPSTSEPELRPAQVRCAEVLAERASRTKSPSAMFGEVVDSLDDLCDPDDPEDPDWREMLEDRQLTDTPCVFLLLKQGLYFIEPSLESLKEKFSRMRGVPSHAKKEDYLFLACLCHQIPKQTIPEVMESFEAAYKANCDARNRYMRNWDYAKRDYLLEVFNEFFHGIRREDIADSIELPRRPPKYSEEPEIGLDPVLAHTPLKPKVCDGCGQRIPDCRCHLYRGERRV</sequence>
<evidence type="ECO:0000313" key="2">
    <source>
        <dbReference type="EMBL" id="SET57851.1"/>
    </source>
</evidence>
<accession>A0A1I0FJX1</accession>
<gene>
    <name evidence="2" type="ORF">SAMN04487962_1132</name>
</gene>
<feature type="region of interest" description="Disordered" evidence="1">
    <location>
        <begin position="1"/>
        <end position="47"/>
    </location>
</feature>
<keyword evidence="3" id="KW-1185">Reference proteome</keyword>
<evidence type="ECO:0000313" key="3">
    <source>
        <dbReference type="Proteomes" id="UP000198762"/>
    </source>
</evidence>